<dbReference type="GeneID" id="93789325"/>
<sequence>MKIGIIGAGIGGLTAAVLLKEQGHDVHLFEKEDALREIGAGIGIGDNVLAKLGHHDLAKGLKNAGQVLQQMRVLDTKGTVLSQVTLSQKSTNITLLRQDLMDLIASYVDKKILHLNHDVTAVERVAEGVRIQFDNHEAVTVDLCIGADGIHSKVRDAVQPNVKVNYQGYTCFRGVVEDMSQFDHIAEEYWDKKGRFGIVPLLNGRAYWFATINAKENDVAYKHFNKPYLQAYFNHFPNAVRQVLDHQPETEILHHDIYDLKPLSTFVYQERVVLLGDAAHATTPNMGQGAGQAMEDAIVLANVLKRFSTLSEALKRYDRLRVKHTKKVIKRSRRIGRIAQYQNSGLIVLRNRCMKMTPDRFVTAQTRFLYKAKSE</sequence>
<dbReference type="NCBIfam" id="NF005243">
    <property type="entry name" value="PRK06753.1"/>
    <property type="match status" value="1"/>
</dbReference>
<name>A0A7Z7VWH1_STASC</name>
<dbReference type="GO" id="GO:0018669">
    <property type="term" value="F:3-hydroxybenzoate 6-monooxygenase activity"/>
    <property type="evidence" value="ECO:0007669"/>
    <property type="project" value="UniProtKB-EC"/>
</dbReference>
<reference evidence="6 9" key="3">
    <citation type="submission" date="2020-11" db="EMBL/GenBank/DDBJ databases">
        <authorList>
            <consortium name="Pathogen Informatics"/>
        </authorList>
    </citation>
    <scope>NUCLEOTIDE SEQUENCE [LARGE SCALE GENOMIC DNA]</scope>
    <source>
        <strain evidence="6 9">NCTC12218</strain>
    </source>
</reference>
<evidence type="ECO:0000256" key="1">
    <source>
        <dbReference type="ARBA" id="ARBA00001974"/>
    </source>
</evidence>
<keyword evidence="4 8" id="KW-0560">Oxidoreductase</keyword>
<reference evidence="7 10" key="1">
    <citation type="submission" date="2018-01" db="EMBL/GenBank/DDBJ databases">
        <title>Complete genome sequence of Staphylococcus Scheliferi isolated from human.</title>
        <authorList>
            <person name="Abouelkhair M.A."/>
            <person name="Bemis D.A."/>
            <person name="Kania S.A."/>
        </authorList>
    </citation>
    <scope>NUCLEOTIDE SEQUENCE [LARGE SCALE GENOMIC DNA]</scope>
    <source>
        <strain evidence="7 10">ATCC 43808</strain>
    </source>
</reference>
<dbReference type="GO" id="GO:0071949">
    <property type="term" value="F:FAD binding"/>
    <property type="evidence" value="ECO:0007669"/>
    <property type="project" value="InterPro"/>
</dbReference>
<organism evidence="8">
    <name type="scientific">Staphylococcus schleiferi</name>
    <dbReference type="NCBI Taxonomy" id="1295"/>
    <lineage>
        <taxon>Bacteria</taxon>
        <taxon>Bacillati</taxon>
        <taxon>Bacillota</taxon>
        <taxon>Bacilli</taxon>
        <taxon>Bacillales</taxon>
        <taxon>Staphylococcaceae</taxon>
        <taxon>Staphylococcus</taxon>
    </lineage>
</organism>
<evidence type="ECO:0000313" key="10">
    <source>
        <dbReference type="Proteomes" id="UP000572988"/>
    </source>
</evidence>
<evidence type="ECO:0000259" key="5">
    <source>
        <dbReference type="Pfam" id="PF01494"/>
    </source>
</evidence>
<comment type="cofactor">
    <cofactor evidence="1">
        <name>FAD</name>
        <dbReference type="ChEBI" id="CHEBI:57692"/>
    </cofactor>
</comment>
<evidence type="ECO:0000313" key="6">
    <source>
        <dbReference type="EMBL" id="CAD7359008.1"/>
    </source>
</evidence>
<dbReference type="PANTHER" id="PTHR46496:SF1">
    <property type="entry name" value="ZEAXANTHIN EPOXIDASE, CHLOROPLASTIC"/>
    <property type="match status" value="1"/>
</dbReference>
<dbReference type="AlphaFoldDB" id="A0A7Z7VWH1"/>
<evidence type="ECO:0000256" key="3">
    <source>
        <dbReference type="ARBA" id="ARBA00022827"/>
    </source>
</evidence>
<dbReference type="InterPro" id="IPR002938">
    <property type="entry name" value="FAD-bd"/>
</dbReference>
<dbReference type="EMBL" id="POVK01000026">
    <property type="protein sequence ID" value="NHA34515.1"/>
    <property type="molecule type" value="Genomic_DNA"/>
</dbReference>
<dbReference type="PANTHER" id="PTHR46496">
    <property type="match status" value="1"/>
</dbReference>
<protein>
    <submittedName>
        <fullName evidence="7">FAD-binding protein</fullName>
    </submittedName>
    <submittedName>
        <fullName evidence="8">Putative monooxygenase</fullName>
        <ecNumber evidence="8">1.14.13.24</ecNumber>
    </submittedName>
</protein>
<proteinExistence type="predicted"/>
<dbReference type="Pfam" id="PF01494">
    <property type="entry name" value="FAD_binding_3"/>
    <property type="match status" value="1"/>
</dbReference>
<gene>
    <name evidence="8" type="primary">xlnD</name>
    <name evidence="7" type="ORF">C1O36_08325</name>
    <name evidence="8" type="ORF">NCTC12218_00595</name>
</gene>
<evidence type="ECO:0000313" key="8">
    <source>
        <dbReference type="EMBL" id="SUM87359.1"/>
    </source>
</evidence>
<dbReference type="Gene3D" id="3.50.50.60">
    <property type="entry name" value="FAD/NAD(P)-binding domain"/>
    <property type="match status" value="1"/>
</dbReference>
<evidence type="ECO:0000313" key="7">
    <source>
        <dbReference type="EMBL" id="NHA34515.1"/>
    </source>
</evidence>
<dbReference type="RefSeq" id="WP_016426294.1">
    <property type="nucleotide sequence ID" value="NZ_CABKRV010000002.1"/>
</dbReference>
<keyword evidence="8" id="KW-0503">Monooxygenase</keyword>
<dbReference type="EMBL" id="LR962863">
    <property type="protein sequence ID" value="CAD7359008.1"/>
    <property type="molecule type" value="Genomic_DNA"/>
</dbReference>
<dbReference type="SUPFAM" id="SSF51905">
    <property type="entry name" value="FAD/NAD(P)-binding domain"/>
    <property type="match status" value="1"/>
</dbReference>
<evidence type="ECO:0000256" key="2">
    <source>
        <dbReference type="ARBA" id="ARBA00022630"/>
    </source>
</evidence>
<accession>A0A7Z7VWH1</accession>
<feature type="domain" description="FAD-binding" evidence="5">
    <location>
        <begin position="3"/>
        <end position="332"/>
    </location>
</feature>
<keyword evidence="10" id="KW-1185">Reference proteome</keyword>
<reference evidence="8" key="2">
    <citation type="submission" date="2018-06" db="EMBL/GenBank/DDBJ databases">
        <authorList>
            <consortium name="Pathogen Informatics"/>
            <person name="Doyle S."/>
        </authorList>
    </citation>
    <scope>NUCLEOTIDE SEQUENCE [LARGE SCALE GENOMIC DNA]</scope>
    <source>
        <strain evidence="8">NCTC12218</strain>
    </source>
</reference>
<keyword evidence="3" id="KW-0274">FAD</keyword>
<evidence type="ECO:0000256" key="4">
    <source>
        <dbReference type="ARBA" id="ARBA00023002"/>
    </source>
</evidence>
<dbReference type="InterPro" id="IPR036188">
    <property type="entry name" value="FAD/NAD-bd_sf"/>
</dbReference>
<dbReference type="PRINTS" id="PR00420">
    <property type="entry name" value="RNGMNOXGNASE"/>
</dbReference>
<keyword evidence="2" id="KW-0285">Flavoprotein</keyword>
<dbReference type="Proteomes" id="UP000264146">
    <property type="component" value="Chromosome"/>
</dbReference>
<evidence type="ECO:0000313" key="9">
    <source>
        <dbReference type="Proteomes" id="UP000264146"/>
    </source>
</evidence>
<dbReference type="EC" id="1.14.13.24" evidence="8"/>
<dbReference type="Proteomes" id="UP000572988">
    <property type="component" value="Unassembled WGS sequence"/>
</dbReference>
<dbReference type="EMBL" id="UHEF01000001">
    <property type="protein sequence ID" value="SUM87359.1"/>
    <property type="molecule type" value="Genomic_DNA"/>
</dbReference>